<evidence type="ECO:0000256" key="5">
    <source>
        <dbReference type="SAM" id="SignalP"/>
    </source>
</evidence>
<comment type="caution">
    <text evidence="6">The sequence shown here is derived from an EMBL/GenBank/DDBJ whole genome shotgun (WGS) entry which is preliminary data.</text>
</comment>
<keyword evidence="4" id="KW-0067">ATP-binding</keyword>
<protein>
    <recommendedName>
        <fullName evidence="8">Apyrase</fullName>
    </recommendedName>
</protein>
<dbReference type="Gene3D" id="3.30.420.150">
    <property type="entry name" value="Exopolyphosphatase. Domain 2"/>
    <property type="match status" value="1"/>
</dbReference>
<keyword evidence="4" id="KW-0547">Nucleotide-binding</keyword>
<dbReference type="GO" id="GO:0005524">
    <property type="term" value="F:ATP binding"/>
    <property type="evidence" value="ECO:0007669"/>
    <property type="project" value="UniProtKB-KW"/>
</dbReference>
<evidence type="ECO:0000256" key="2">
    <source>
        <dbReference type="ARBA" id="ARBA00022801"/>
    </source>
</evidence>
<comment type="similarity">
    <text evidence="1">Belongs to the GDA1/CD39 NTPase family.</text>
</comment>
<keyword evidence="5" id="KW-0732">Signal</keyword>
<dbReference type="AlphaFoldDB" id="A0A8J5XIW5"/>
<dbReference type="OrthoDB" id="6372431at2759"/>
<dbReference type="GO" id="GO:0009134">
    <property type="term" value="P:nucleoside diphosphate catabolic process"/>
    <property type="evidence" value="ECO:0007669"/>
    <property type="project" value="TreeGrafter"/>
</dbReference>
<proteinExistence type="inferred from homology"/>
<dbReference type="GO" id="GO:0016020">
    <property type="term" value="C:membrane"/>
    <property type="evidence" value="ECO:0007669"/>
    <property type="project" value="TreeGrafter"/>
</dbReference>
<evidence type="ECO:0000256" key="4">
    <source>
        <dbReference type="PIRSR" id="PIRSR600407-2"/>
    </source>
</evidence>
<accession>A0A8J5XIW5</accession>
<gene>
    <name evidence="6" type="ORF">KFE25_006386</name>
</gene>
<evidence type="ECO:0000256" key="3">
    <source>
        <dbReference type="PIRSR" id="PIRSR600407-1"/>
    </source>
</evidence>
<feature type="binding site" evidence="4">
    <location>
        <begin position="221"/>
        <end position="225"/>
    </location>
    <ligand>
        <name>ATP</name>
        <dbReference type="ChEBI" id="CHEBI:30616"/>
    </ligand>
</feature>
<feature type="chain" id="PRO_5035296250" description="Apyrase" evidence="5">
    <location>
        <begin position="22"/>
        <end position="457"/>
    </location>
</feature>
<keyword evidence="7" id="KW-1185">Reference proteome</keyword>
<evidence type="ECO:0008006" key="8">
    <source>
        <dbReference type="Google" id="ProtNLM"/>
    </source>
</evidence>
<sequence>MMACRVFGALAFGLLGSTAQAARASAASVEQTGVRQATTQAGRQRRVSVRPEGRLRGGADFGSNASTGVVIDAGSSGSRVYVFRWEPSDPAGTIVELASLRIKPGVSKHARLGGAAAAAQSLLPLLEFARAQPGVQPAETQVHFMATAGMRLIEPALQRDVLAAVEQLLIDSPFLAARPGARARVLSGEEEALYDWLSVNAALRLLGGDPERTASVTDLGGASTQLAFATLPEHVPHEVALARFGHAHVLGVSRLGLGMNEALANMLSGPSQAAMGSCLARGARATSAHGVELEGTGDYDGCRTAIRAFIEQYEARRHAGARAPPTMPSNGQWPLYLFDNFPKGAAILLNATDVPTEQALTLAQLEELGRAVCAVPEDAIRFQRPLGTAQERSPCFLGAYMVELLHGLYGFPLSPPPGSQVGVLKFVAELNGFSMNWPLGAMVFEAVYAPAAGVACA</sequence>
<organism evidence="6 7">
    <name type="scientific">Diacronema lutheri</name>
    <name type="common">Unicellular marine alga</name>
    <name type="synonym">Monochrysis lutheri</name>
    <dbReference type="NCBI Taxonomy" id="2081491"/>
    <lineage>
        <taxon>Eukaryota</taxon>
        <taxon>Haptista</taxon>
        <taxon>Haptophyta</taxon>
        <taxon>Pavlovophyceae</taxon>
        <taxon>Pavlovales</taxon>
        <taxon>Pavlovaceae</taxon>
        <taxon>Diacronema</taxon>
    </lineage>
</organism>
<evidence type="ECO:0000256" key="1">
    <source>
        <dbReference type="ARBA" id="ARBA00009283"/>
    </source>
</evidence>
<evidence type="ECO:0000313" key="7">
    <source>
        <dbReference type="Proteomes" id="UP000751190"/>
    </source>
</evidence>
<feature type="signal peptide" evidence="5">
    <location>
        <begin position="1"/>
        <end position="21"/>
    </location>
</feature>
<name>A0A8J5XIW5_DIALT</name>
<dbReference type="Pfam" id="PF01150">
    <property type="entry name" value="GDA1_CD39"/>
    <property type="match status" value="1"/>
</dbReference>
<dbReference type="Gene3D" id="3.30.420.40">
    <property type="match status" value="1"/>
</dbReference>
<dbReference type="PANTHER" id="PTHR11782">
    <property type="entry name" value="ADENOSINE/GUANOSINE DIPHOSPHATASE"/>
    <property type="match status" value="1"/>
</dbReference>
<dbReference type="EMBL" id="JAGTXO010000002">
    <property type="protein sequence ID" value="KAG8469931.1"/>
    <property type="molecule type" value="Genomic_DNA"/>
</dbReference>
<keyword evidence="2" id="KW-0378">Hydrolase</keyword>
<dbReference type="GO" id="GO:0017110">
    <property type="term" value="F:nucleoside diphosphate phosphatase activity"/>
    <property type="evidence" value="ECO:0007669"/>
    <property type="project" value="TreeGrafter"/>
</dbReference>
<dbReference type="Proteomes" id="UP000751190">
    <property type="component" value="Unassembled WGS sequence"/>
</dbReference>
<dbReference type="PANTHER" id="PTHR11782:SF83">
    <property type="entry name" value="GUANOSINE-DIPHOSPHATASE"/>
    <property type="match status" value="1"/>
</dbReference>
<reference evidence="6" key="1">
    <citation type="submission" date="2021-05" db="EMBL/GenBank/DDBJ databases">
        <title>The genome of the haptophyte Pavlova lutheri (Diacronema luteri, Pavlovales) - a model for lipid biosynthesis in eukaryotic algae.</title>
        <authorList>
            <person name="Hulatt C.J."/>
            <person name="Posewitz M.C."/>
        </authorList>
    </citation>
    <scope>NUCLEOTIDE SEQUENCE</scope>
    <source>
        <strain evidence="6">NIVA-4/92</strain>
    </source>
</reference>
<dbReference type="InterPro" id="IPR000407">
    <property type="entry name" value="GDA1_CD39_NTPase"/>
</dbReference>
<dbReference type="CDD" id="cd24003">
    <property type="entry name" value="ASKHA_NBD_GDA1_CD39_NTPase"/>
    <property type="match status" value="1"/>
</dbReference>
<feature type="active site" description="Proton acceptor" evidence="3">
    <location>
        <position position="191"/>
    </location>
</feature>
<evidence type="ECO:0000313" key="6">
    <source>
        <dbReference type="EMBL" id="KAG8469931.1"/>
    </source>
</evidence>